<keyword evidence="1" id="KW-1133">Transmembrane helix</keyword>
<keyword evidence="1" id="KW-0812">Transmembrane</keyword>
<dbReference type="Proteomes" id="UP001431926">
    <property type="component" value="Chromosome"/>
</dbReference>
<keyword evidence="1" id="KW-0472">Membrane</keyword>
<reference evidence="2" key="1">
    <citation type="submission" date="2022-10" db="EMBL/GenBank/DDBJ databases">
        <title>The complete genomes of actinobacterial strains from the NBC collection.</title>
        <authorList>
            <person name="Joergensen T.S."/>
            <person name="Alvarez Arevalo M."/>
            <person name="Sterndorff E.B."/>
            <person name="Faurdal D."/>
            <person name="Vuksanovic O."/>
            <person name="Mourched A.-S."/>
            <person name="Charusanti P."/>
            <person name="Shaw S."/>
            <person name="Blin K."/>
            <person name="Weber T."/>
        </authorList>
    </citation>
    <scope>NUCLEOTIDE SEQUENCE</scope>
    <source>
        <strain evidence="2">NBC_01436</strain>
    </source>
</reference>
<evidence type="ECO:0000313" key="2">
    <source>
        <dbReference type="EMBL" id="WUX41716.1"/>
    </source>
</evidence>
<dbReference type="EMBL" id="CP109491">
    <property type="protein sequence ID" value="WUX41716.1"/>
    <property type="molecule type" value="Genomic_DNA"/>
</dbReference>
<sequence length="83" mass="9596">MDTTTIVITVGSVISVKAFALWGLWLRLRWRSRREQYRHDYLLGIAEKVAVGSRVELDDHDCDGHRLRVSICRAEERREDAAA</sequence>
<proteinExistence type="predicted"/>
<dbReference type="RefSeq" id="WP_329359692.1">
    <property type="nucleotide sequence ID" value="NZ_CP108640.1"/>
</dbReference>
<evidence type="ECO:0000256" key="1">
    <source>
        <dbReference type="SAM" id="Phobius"/>
    </source>
</evidence>
<accession>A0ABZ1ZXR6</accession>
<gene>
    <name evidence="2" type="ORF">OG367_38245</name>
</gene>
<evidence type="ECO:0000313" key="3">
    <source>
        <dbReference type="Proteomes" id="UP001431926"/>
    </source>
</evidence>
<keyword evidence="3" id="KW-1185">Reference proteome</keyword>
<protein>
    <submittedName>
        <fullName evidence="2">Uncharacterized protein</fullName>
    </submittedName>
</protein>
<name>A0ABZ1ZXR6_STRAQ</name>
<organism evidence="2 3">
    <name type="scientific">Streptomyces anulatus</name>
    <name type="common">Streptomyces chrysomallus</name>
    <dbReference type="NCBI Taxonomy" id="1892"/>
    <lineage>
        <taxon>Bacteria</taxon>
        <taxon>Bacillati</taxon>
        <taxon>Actinomycetota</taxon>
        <taxon>Actinomycetes</taxon>
        <taxon>Kitasatosporales</taxon>
        <taxon>Streptomycetaceae</taxon>
        <taxon>Streptomyces</taxon>
    </lineage>
</organism>
<feature type="transmembrane region" description="Helical" evidence="1">
    <location>
        <begin position="6"/>
        <end position="28"/>
    </location>
</feature>